<evidence type="ECO:0000313" key="1">
    <source>
        <dbReference type="EMBL" id="BBH22201.1"/>
    </source>
</evidence>
<gene>
    <name evidence="1" type="ORF">Back11_35460</name>
</gene>
<dbReference type="OrthoDB" id="2643490at2"/>
<organism evidence="1 2">
    <name type="scientific">Paenibacillus baekrokdamisoli</name>
    <dbReference type="NCBI Taxonomy" id="1712516"/>
    <lineage>
        <taxon>Bacteria</taxon>
        <taxon>Bacillati</taxon>
        <taxon>Bacillota</taxon>
        <taxon>Bacilli</taxon>
        <taxon>Bacillales</taxon>
        <taxon>Paenibacillaceae</taxon>
        <taxon>Paenibacillus</taxon>
    </lineage>
</organism>
<reference evidence="1 2" key="1">
    <citation type="submission" date="2018-11" db="EMBL/GenBank/DDBJ databases">
        <title>Complete genome sequence of Paenibacillus baekrokdamisoli strain KCTC 33723.</title>
        <authorList>
            <person name="Kang S.W."/>
            <person name="Lee K.C."/>
            <person name="Kim K.K."/>
            <person name="Kim J.S."/>
            <person name="Kim D.S."/>
            <person name="Ko S.H."/>
            <person name="Yang S.H."/>
            <person name="Lee J.S."/>
        </authorList>
    </citation>
    <scope>NUCLEOTIDE SEQUENCE [LARGE SCALE GENOMIC DNA]</scope>
    <source>
        <strain evidence="1 2">KCTC 33723</strain>
    </source>
</reference>
<keyword evidence="2" id="KW-1185">Reference proteome</keyword>
<dbReference type="KEGG" id="pbk:Back11_35460"/>
<dbReference type="Proteomes" id="UP000275368">
    <property type="component" value="Chromosome"/>
</dbReference>
<dbReference type="RefSeq" id="WP_125659902.1">
    <property type="nucleotide sequence ID" value="NZ_AP019308.1"/>
</dbReference>
<accession>A0A3G9J8Q9</accession>
<evidence type="ECO:0000313" key="2">
    <source>
        <dbReference type="Proteomes" id="UP000275368"/>
    </source>
</evidence>
<dbReference type="AlphaFoldDB" id="A0A3G9J8Q9"/>
<sequence length="170" mass="18417">MNKTEYPSKTEGFYDIKAAGSGAKTFVLWREVVMAYVSPAIMAGIGGLVTADKGLQIGALTTIGGASAFIALMLGLWLRSRGGHKRWIIGAPHLVVVGLFALMGAAFGLFAAWATSNLLGIIIPMDNLTWVDRVWIDFPLSGVIASTIVTWRWRLAVKTNFSSKGEDKKW</sequence>
<name>A0A3G9J8Q9_9BACL</name>
<dbReference type="EMBL" id="AP019308">
    <property type="protein sequence ID" value="BBH22201.1"/>
    <property type="molecule type" value="Genomic_DNA"/>
</dbReference>
<protein>
    <submittedName>
        <fullName evidence="1">Uncharacterized protein</fullName>
    </submittedName>
</protein>
<proteinExistence type="predicted"/>